<evidence type="ECO:0000259" key="3">
    <source>
        <dbReference type="PROSITE" id="PS50048"/>
    </source>
</evidence>
<dbReference type="GO" id="GO:0005634">
    <property type="term" value="C:nucleus"/>
    <property type="evidence" value="ECO:0007669"/>
    <property type="project" value="UniProtKB-SubCell"/>
</dbReference>
<dbReference type="OrthoDB" id="5419315at2759"/>
<organism evidence="4 5">
    <name type="scientific">Thanatephorus cucumeris (strain AG1-IB / isolate 7/3/14)</name>
    <name type="common">Lettuce bottom rot fungus</name>
    <name type="synonym">Rhizoctonia solani</name>
    <dbReference type="NCBI Taxonomy" id="1108050"/>
    <lineage>
        <taxon>Eukaryota</taxon>
        <taxon>Fungi</taxon>
        <taxon>Dikarya</taxon>
        <taxon>Basidiomycota</taxon>
        <taxon>Agaricomycotina</taxon>
        <taxon>Agaricomycetes</taxon>
        <taxon>Cantharellales</taxon>
        <taxon>Ceratobasidiaceae</taxon>
        <taxon>Rhizoctonia</taxon>
        <taxon>Rhizoctonia solani AG-1</taxon>
    </lineage>
</organism>
<reference evidence="4 5" key="1">
    <citation type="submission" date="2014-11" db="EMBL/GenBank/DDBJ databases">
        <authorList>
            <person name="Wibberg Daniel"/>
        </authorList>
    </citation>
    <scope>NUCLEOTIDE SEQUENCE [LARGE SCALE GENOMIC DNA]</scope>
    <source>
        <strain evidence="4">Rhizoctonia solani AG1-IB 7/3/14</strain>
    </source>
</reference>
<comment type="subcellular location">
    <subcellularLocation>
        <location evidence="1">Nucleus</location>
    </subcellularLocation>
</comment>
<evidence type="ECO:0000256" key="1">
    <source>
        <dbReference type="ARBA" id="ARBA00004123"/>
    </source>
</evidence>
<dbReference type="AlphaFoldDB" id="A0A0B7F9E6"/>
<dbReference type="SUPFAM" id="SSF57701">
    <property type="entry name" value="Zn2/Cys6 DNA-binding domain"/>
    <property type="match status" value="1"/>
</dbReference>
<accession>A0A0B7F9E6</accession>
<dbReference type="CDD" id="cd00067">
    <property type="entry name" value="GAL4"/>
    <property type="match status" value="1"/>
</dbReference>
<sequence>MGCHRCKSMRKKCDEAKPECFRCLRRRVQCRYEFVDFKGESHVARTLPGPRTANELGRVDQHSVQATWATPQTTLSSSVLSHASASIGPLEFAFPPFNNVPGANETDLYPQLALAQPSGPSTAHPYAPPHQPVALPAAETGNQAHFYREFTGVLPNSNPSAFPQVAQQASVEGAEESESEDLDIEGVKSIVYPYSSLYDIAGSSAIGFVLQNYATWVTSFFDPLKIVHKTKQIVLHQFSLSNASRSRVLLIAQLLNIVTKQRALDKQGAMVLGVLRDSTSQSIAECSLQYPISDEARQRASSALSNVLELMTVQVMAAPLSSSIALLTRVAPVFLVACPPPHPPHLFDVLLDPSLDLRHFAVADVILGVITGRATLCRYHIPWSLDISERLLERGENQGAEWLIGIPDQFIMVLAYMIGLRRDAQIQVSGSDVYGHDDILWHTRIGEGFRKDSREVIDSVTAQKLEDDIRKIRILPCESNDPALTIIRMVVQECWREVVHIYFYMALCGASAEDPRVQQAQKKYMRLFTGIKPGRNPDAFLATPMIVAGLATIKPKDRRALVSRTLRLPENSNPETMGNDLVRILENVWARAATEGRPAYWDDLSVGFQAVTGM</sequence>
<dbReference type="GO" id="GO:0008270">
    <property type="term" value="F:zinc ion binding"/>
    <property type="evidence" value="ECO:0007669"/>
    <property type="project" value="InterPro"/>
</dbReference>
<dbReference type="Pfam" id="PF00172">
    <property type="entry name" value="Zn_clus"/>
    <property type="match status" value="1"/>
</dbReference>
<dbReference type="Pfam" id="PF11951">
    <property type="entry name" value="Fungal_trans_2"/>
    <property type="match status" value="1"/>
</dbReference>
<dbReference type="InterPro" id="IPR036864">
    <property type="entry name" value="Zn2-C6_fun-type_DNA-bd_sf"/>
</dbReference>
<gene>
    <name evidence="4" type="ORF">RSOLAG1IB_06379</name>
</gene>
<dbReference type="PANTHER" id="PTHR37534:SF7">
    <property type="entry name" value="TRANSCRIPTIONAL ACTIVATOR PROTEIN UGA3"/>
    <property type="match status" value="1"/>
</dbReference>
<dbReference type="PROSITE" id="PS50048">
    <property type="entry name" value="ZN2_CY6_FUNGAL_2"/>
    <property type="match status" value="1"/>
</dbReference>
<dbReference type="Proteomes" id="UP000059188">
    <property type="component" value="Unassembled WGS sequence"/>
</dbReference>
<evidence type="ECO:0000256" key="2">
    <source>
        <dbReference type="ARBA" id="ARBA00023242"/>
    </source>
</evidence>
<dbReference type="Gene3D" id="4.10.240.10">
    <property type="entry name" value="Zn(2)-C6 fungal-type DNA-binding domain"/>
    <property type="match status" value="1"/>
</dbReference>
<name>A0A0B7F9E6_THACB</name>
<keyword evidence="5" id="KW-1185">Reference proteome</keyword>
<dbReference type="STRING" id="1108050.A0A0B7F9E6"/>
<dbReference type="GO" id="GO:0045944">
    <property type="term" value="P:positive regulation of transcription by RNA polymerase II"/>
    <property type="evidence" value="ECO:0007669"/>
    <property type="project" value="TreeGrafter"/>
</dbReference>
<protein>
    <recommendedName>
        <fullName evidence="3">Zn(2)-C6 fungal-type domain-containing protein</fullName>
    </recommendedName>
</protein>
<keyword evidence="2" id="KW-0539">Nucleus</keyword>
<dbReference type="EMBL" id="LN679112">
    <property type="protein sequence ID" value="CEL53524.1"/>
    <property type="molecule type" value="Genomic_DNA"/>
</dbReference>
<dbReference type="GO" id="GO:0000981">
    <property type="term" value="F:DNA-binding transcription factor activity, RNA polymerase II-specific"/>
    <property type="evidence" value="ECO:0007669"/>
    <property type="project" value="InterPro"/>
</dbReference>
<evidence type="ECO:0000313" key="5">
    <source>
        <dbReference type="Proteomes" id="UP000059188"/>
    </source>
</evidence>
<dbReference type="InterPro" id="IPR001138">
    <property type="entry name" value="Zn2Cys6_DnaBD"/>
</dbReference>
<dbReference type="GO" id="GO:0000976">
    <property type="term" value="F:transcription cis-regulatory region binding"/>
    <property type="evidence" value="ECO:0007669"/>
    <property type="project" value="TreeGrafter"/>
</dbReference>
<dbReference type="InterPro" id="IPR021858">
    <property type="entry name" value="Fun_TF"/>
</dbReference>
<dbReference type="PANTHER" id="PTHR37534">
    <property type="entry name" value="TRANSCRIPTIONAL ACTIVATOR PROTEIN UGA3"/>
    <property type="match status" value="1"/>
</dbReference>
<proteinExistence type="predicted"/>
<feature type="domain" description="Zn(2)-C6 fungal-type" evidence="3">
    <location>
        <begin position="2"/>
        <end position="32"/>
    </location>
</feature>
<evidence type="ECO:0000313" key="4">
    <source>
        <dbReference type="EMBL" id="CEL53524.1"/>
    </source>
</evidence>
<dbReference type="PROSITE" id="PS00463">
    <property type="entry name" value="ZN2_CY6_FUNGAL_1"/>
    <property type="match status" value="1"/>
</dbReference>